<evidence type="ECO:0000313" key="2">
    <source>
        <dbReference type="EMBL" id="KAK3351740.1"/>
    </source>
</evidence>
<dbReference type="GeneID" id="87857980"/>
<accession>A0AAE0JL50</accession>
<keyword evidence="3" id="KW-1185">Reference proteome</keyword>
<dbReference type="Proteomes" id="UP001278500">
    <property type="component" value="Unassembled WGS sequence"/>
</dbReference>
<feature type="chain" id="PRO_5042240743" description="Secreted protein" evidence="1">
    <location>
        <begin position="21"/>
        <end position="171"/>
    </location>
</feature>
<feature type="signal peptide" evidence="1">
    <location>
        <begin position="1"/>
        <end position="20"/>
    </location>
</feature>
<proteinExistence type="predicted"/>
<dbReference type="RefSeq" id="XP_062685035.1">
    <property type="nucleotide sequence ID" value="XM_062820826.1"/>
</dbReference>
<sequence>MQQSVCMVAICTVLICPSSGWPRSLKPNVLALCLSLRCPGPARRSTALAQWLPAIQPAICDQLLDWPVRLPFCGVQARLPLVGSKLLGNHRPPDHCSVWLLSLVCLQNFIRTINRLHHQIQYHHFAAARILDEPPIHLGRQIYTTTVDTPIFATEFFYFNPSLRSRQDGCR</sequence>
<evidence type="ECO:0000313" key="3">
    <source>
        <dbReference type="Proteomes" id="UP001278500"/>
    </source>
</evidence>
<reference evidence="2" key="2">
    <citation type="submission" date="2023-06" db="EMBL/GenBank/DDBJ databases">
        <authorList>
            <consortium name="Lawrence Berkeley National Laboratory"/>
            <person name="Haridas S."/>
            <person name="Hensen N."/>
            <person name="Bonometti L."/>
            <person name="Westerberg I."/>
            <person name="Brannstrom I.O."/>
            <person name="Guillou S."/>
            <person name="Cros-Aarteil S."/>
            <person name="Calhoun S."/>
            <person name="Kuo A."/>
            <person name="Mondo S."/>
            <person name="Pangilinan J."/>
            <person name="Riley R."/>
            <person name="Labutti K."/>
            <person name="Andreopoulos B."/>
            <person name="Lipzen A."/>
            <person name="Chen C."/>
            <person name="Yanf M."/>
            <person name="Daum C."/>
            <person name="Ng V."/>
            <person name="Clum A."/>
            <person name="Steindorff A."/>
            <person name="Ohm R."/>
            <person name="Martin F."/>
            <person name="Silar P."/>
            <person name="Natvig D."/>
            <person name="Lalanne C."/>
            <person name="Gautier V."/>
            <person name="Ament-Velasquez S.L."/>
            <person name="Kruys A."/>
            <person name="Hutchinson M.I."/>
            <person name="Powell A.J."/>
            <person name="Barry K."/>
            <person name="Miller A.N."/>
            <person name="Grigoriev I.V."/>
            <person name="Debuchy R."/>
            <person name="Gladieux P."/>
            <person name="Thoren M.H."/>
            <person name="Johannesson H."/>
        </authorList>
    </citation>
    <scope>NUCLEOTIDE SEQUENCE</scope>
    <source>
        <strain evidence="2">CBS 560.94</strain>
    </source>
</reference>
<keyword evidence="1" id="KW-0732">Signal</keyword>
<gene>
    <name evidence="2" type="ORF">B0H65DRAFT_132443</name>
</gene>
<dbReference type="AlphaFoldDB" id="A0AAE0JL50"/>
<dbReference type="EMBL" id="JAUEPP010000002">
    <property type="protein sequence ID" value="KAK3351740.1"/>
    <property type="molecule type" value="Genomic_DNA"/>
</dbReference>
<organism evidence="2 3">
    <name type="scientific">Neurospora tetraspora</name>
    <dbReference type="NCBI Taxonomy" id="94610"/>
    <lineage>
        <taxon>Eukaryota</taxon>
        <taxon>Fungi</taxon>
        <taxon>Dikarya</taxon>
        <taxon>Ascomycota</taxon>
        <taxon>Pezizomycotina</taxon>
        <taxon>Sordariomycetes</taxon>
        <taxon>Sordariomycetidae</taxon>
        <taxon>Sordariales</taxon>
        <taxon>Sordariaceae</taxon>
        <taxon>Neurospora</taxon>
    </lineage>
</organism>
<evidence type="ECO:0000256" key="1">
    <source>
        <dbReference type="SAM" id="SignalP"/>
    </source>
</evidence>
<reference evidence="2" key="1">
    <citation type="journal article" date="2023" name="Mol. Phylogenet. Evol.">
        <title>Genome-scale phylogeny and comparative genomics of the fungal order Sordariales.</title>
        <authorList>
            <person name="Hensen N."/>
            <person name="Bonometti L."/>
            <person name="Westerberg I."/>
            <person name="Brannstrom I.O."/>
            <person name="Guillou S."/>
            <person name="Cros-Aarteil S."/>
            <person name="Calhoun S."/>
            <person name="Haridas S."/>
            <person name="Kuo A."/>
            <person name="Mondo S."/>
            <person name="Pangilinan J."/>
            <person name="Riley R."/>
            <person name="LaButti K."/>
            <person name="Andreopoulos B."/>
            <person name="Lipzen A."/>
            <person name="Chen C."/>
            <person name="Yan M."/>
            <person name="Daum C."/>
            <person name="Ng V."/>
            <person name="Clum A."/>
            <person name="Steindorff A."/>
            <person name="Ohm R.A."/>
            <person name="Martin F."/>
            <person name="Silar P."/>
            <person name="Natvig D.O."/>
            <person name="Lalanne C."/>
            <person name="Gautier V."/>
            <person name="Ament-Velasquez S.L."/>
            <person name="Kruys A."/>
            <person name="Hutchinson M.I."/>
            <person name="Powell A.J."/>
            <person name="Barry K."/>
            <person name="Miller A.N."/>
            <person name="Grigoriev I.V."/>
            <person name="Debuchy R."/>
            <person name="Gladieux P."/>
            <person name="Hiltunen Thoren M."/>
            <person name="Johannesson H."/>
        </authorList>
    </citation>
    <scope>NUCLEOTIDE SEQUENCE</scope>
    <source>
        <strain evidence="2">CBS 560.94</strain>
    </source>
</reference>
<protein>
    <recommendedName>
        <fullName evidence="4">Secreted protein</fullName>
    </recommendedName>
</protein>
<name>A0AAE0JL50_9PEZI</name>
<comment type="caution">
    <text evidence="2">The sequence shown here is derived from an EMBL/GenBank/DDBJ whole genome shotgun (WGS) entry which is preliminary data.</text>
</comment>
<evidence type="ECO:0008006" key="4">
    <source>
        <dbReference type="Google" id="ProtNLM"/>
    </source>
</evidence>